<proteinExistence type="predicted"/>
<sequence length="432" mass="51096">MSSSNNRSSEKVRRKKHEIIKNAVKELGFENEAEFARKSGIDQGNLNRILTGQIKLTDQRANQLCWAIFEKNCNQGFNYSDCACYLAASINYSWNHIACLEDKKPRVNLTELDVNKWVKEYRIKKLKMREIEQRASNFNEEDHVRSADFSAIMEYIEVWKLKHDFDLPNIIQQRFKMNLDVFSDFIDQGIKQINYEEVKQVFKNIRHIAHLSGDNEFVIKVSCWLREYSRQSSDINTYLMAESTLAWSHTSYKDRQAVNQAKYLTERAWNLLSDLNVCMTIDADVIAILSELKLRIPIRLHMLHAQHFSDEEFELIQHQSQKMVDRLIQDRTLEPRLRERFKIALQYQHGIYYFWTQKYEKAIQKFTDITEQTNLIGWKRVEQGAYSWLGTLSEQTGNIDACLKYLSKIDNENANQKRLDLRDLMYARLGMN</sequence>
<reference evidence="1" key="1">
    <citation type="submission" date="2019-11" db="EMBL/GenBank/DDBJ databases">
        <title>Genomic insights into an expanded diversity of filamentous marine cyanobacteria reveals the extraordinary biosynthetic potential of Moorea and Okeania.</title>
        <authorList>
            <person name="Ferreira Leao T."/>
            <person name="Wang M."/>
            <person name="Moss N."/>
            <person name="Da Silva R."/>
            <person name="Sanders J."/>
            <person name="Nurk S."/>
            <person name="Gurevich A."/>
            <person name="Humphrey G."/>
            <person name="Reher R."/>
            <person name="Zhu Q."/>
            <person name="Belda-Ferre P."/>
            <person name="Glukhov E."/>
            <person name="Rex R."/>
            <person name="Dorrestein P.C."/>
            <person name="Knight R."/>
            <person name="Pevzner P."/>
            <person name="Gerwick W.H."/>
            <person name="Gerwick L."/>
        </authorList>
    </citation>
    <scope>NUCLEOTIDE SEQUENCE</scope>
    <source>
        <strain evidence="1">SIO1C4</strain>
    </source>
</reference>
<protein>
    <submittedName>
        <fullName evidence="1">Uncharacterized protein</fullName>
    </submittedName>
</protein>
<comment type="caution">
    <text evidence="1">The sequence shown here is derived from an EMBL/GenBank/DDBJ whole genome shotgun (WGS) entry which is preliminary data.</text>
</comment>
<name>A0A6B3N9L1_9CYAN</name>
<gene>
    <name evidence="1" type="ORF">F6J89_11255</name>
</gene>
<dbReference type="AlphaFoldDB" id="A0A6B3N9L1"/>
<evidence type="ECO:0000313" key="1">
    <source>
        <dbReference type="EMBL" id="NER28183.1"/>
    </source>
</evidence>
<accession>A0A6B3N9L1</accession>
<organism evidence="1">
    <name type="scientific">Symploca sp. SIO1C4</name>
    <dbReference type="NCBI Taxonomy" id="2607765"/>
    <lineage>
        <taxon>Bacteria</taxon>
        <taxon>Bacillati</taxon>
        <taxon>Cyanobacteriota</taxon>
        <taxon>Cyanophyceae</taxon>
        <taxon>Coleofasciculales</taxon>
        <taxon>Coleofasciculaceae</taxon>
        <taxon>Symploca</taxon>
    </lineage>
</organism>
<dbReference type="EMBL" id="JAAHFQ010000180">
    <property type="protein sequence ID" value="NER28183.1"/>
    <property type="molecule type" value="Genomic_DNA"/>
</dbReference>